<evidence type="ECO:0000256" key="2">
    <source>
        <dbReference type="ARBA" id="ARBA00023002"/>
    </source>
</evidence>
<dbReference type="PANTHER" id="PTHR11091">
    <property type="entry name" value="OXIDOREDUCTASE-RELATED"/>
    <property type="match status" value="1"/>
</dbReference>
<evidence type="ECO:0000256" key="1">
    <source>
        <dbReference type="ARBA" id="ARBA00006056"/>
    </source>
</evidence>
<keyword evidence="4" id="KW-1185">Reference proteome</keyword>
<dbReference type="AlphaFoldDB" id="A0A2M8VZ40"/>
<evidence type="ECO:0000313" key="3">
    <source>
        <dbReference type="EMBL" id="PJI83128.1"/>
    </source>
</evidence>
<dbReference type="Pfam" id="PF02615">
    <property type="entry name" value="Ldh_2"/>
    <property type="match status" value="1"/>
</dbReference>
<dbReference type="InterPro" id="IPR043143">
    <property type="entry name" value="Mal/L-sulf/L-lact_DH-like_NADP"/>
</dbReference>
<dbReference type="Proteomes" id="UP000229366">
    <property type="component" value="Unassembled WGS sequence"/>
</dbReference>
<dbReference type="EMBL" id="PGTX01000001">
    <property type="protein sequence ID" value="PJI83128.1"/>
    <property type="molecule type" value="Genomic_DNA"/>
</dbReference>
<keyword evidence="2" id="KW-0560">Oxidoreductase</keyword>
<dbReference type="InterPro" id="IPR036111">
    <property type="entry name" value="Mal/L-sulfo/L-lacto_DH-like_sf"/>
</dbReference>
<dbReference type="Gene3D" id="1.10.1530.10">
    <property type="match status" value="1"/>
</dbReference>
<proteinExistence type="inferred from homology"/>
<dbReference type="InterPro" id="IPR043144">
    <property type="entry name" value="Mal/L-sulf/L-lact_DH-like_ah"/>
</dbReference>
<protein>
    <submittedName>
        <fullName evidence="3">(2R)-3-sulfolactate dehydrogenase (NADP+)</fullName>
    </submittedName>
</protein>
<dbReference type="InterPro" id="IPR003767">
    <property type="entry name" value="Malate/L-lactate_DH-like"/>
</dbReference>
<dbReference type="SUPFAM" id="SSF89733">
    <property type="entry name" value="L-sulfolactate dehydrogenase-like"/>
    <property type="match status" value="1"/>
</dbReference>
<reference evidence="3 4" key="1">
    <citation type="submission" date="2017-11" db="EMBL/GenBank/DDBJ databases">
        <title>Genomic Encyclopedia of Type Strains, Phase III (KMG-III): the genomes of soil and plant-associated and newly described type strains.</title>
        <authorList>
            <person name="Whitman W."/>
        </authorList>
    </citation>
    <scope>NUCLEOTIDE SEQUENCE [LARGE SCALE GENOMIC DNA]</scope>
    <source>
        <strain evidence="3 4">UB-Domo-W1</strain>
    </source>
</reference>
<dbReference type="PANTHER" id="PTHR11091:SF0">
    <property type="entry name" value="MALATE DEHYDROGENASE"/>
    <property type="match status" value="1"/>
</dbReference>
<gene>
    <name evidence="3" type="ORF">B0G85_0520</name>
</gene>
<comment type="similarity">
    <text evidence="1">Belongs to the LDH2/MDH2 oxidoreductase family.</text>
</comment>
<comment type="caution">
    <text evidence="3">The sequence shown here is derived from an EMBL/GenBank/DDBJ whole genome shotgun (WGS) entry which is preliminary data.</text>
</comment>
<accession>A0A2M8VZ40</accession>
<dbReference type="GO" id="GO:0016491">
    <property type="term" value="F:oxidoreductase activity"/>
    <property type="evidence" value="ECO:0007669"/>
    <property type="project" value="UniProtKB-KW"/>
</dbReference>
<sequence>MFYAGLRSRVFNKIATMHLAYSELLALAETGLRSAGISAKTAHQTAQFLALAELDGLASHGLSRVSQYAAHAKNGRVELAPKVKVKTFKSSAALVDAGDGLAFPALRLATDLSVNLASKSGVGLVAVTNSHHFGVAGHYVEAAARAGYISLLFGNTPAAMPMVGGSKAIFGTNPLAAAFPTGRGNPLVVDMSLSAVARGKLLIAAKKGESIPEGWALTAEGEPTTDPQQGLKGLMVPMGGDKGALLALIIELLVVGLSGSQFSYEADSFFDAKGNRPRIGQLILTIDAGLAGPGIFASKMHNFLQTLAADAGTRLPGQRRFHQRESGLKQGITISDVVVEEIQAGIRQSWTG</sequence>
<organism evidence="3 4">
    <name type="scientific">Polynucleobacter brandtiae</name>
    <dbReference type="NCBI Taxonomy" id="1938816"/>
    <lineage>
        <taxon>Bacteria</taxon>
        <taxon>Pseudomonadati</taxon>
        <taxon>Pseudomonadota</taxon>
        <taxon>Betaproteobacteria</taxon>
        <taxon>Burkholderiales</taxon>
        <taxon>Burkholderiaceae</taxon>
        <taxon>Polynucleobacter</taxon>
    </lineage>
</organism>
<name>A0A2M8VZ40_9BURK</name>
<dbReference type="Gene3D" id="3.30.1370.60">
    <property type="entry name" value="Hypothetical oxidoreductase yiak, domain 2"/>
    <property type="match status" value="1"/>
</dbReference>
<evidence type="ECO:0000313" key="4">
    <source>
        <dbReference type="Proteomes" id="UP000229366"/>
    </source>
</evidence>